<comment type="caution">
    <text evidence="2">The sequence shown here is derived from an EMBL/GenBank/DDBJ whole genome shotgun (WGS) entry which is preliminary data.</text>
</comment>
<evidence type="ECO:0000313" key="3">
    <source>
        <dbReference type="Proteomes" id="UP000676336"/>
    </source>
</evidence>
<feature type="transmembrane region" description="Helical" evidence="1">
    <location>
        <begin position="41"/>
        <end position="59"/>
    </location>
</feature>
<keyword evidence="1" id="KW-0812">Transmembrane</keyword>
<proteinExistence type="predicted"/>
<gene>
    <name evidence="2" type="ORF">SMN809_LOCUS84048</name>
</gene>
<dbReference type="AlphaFoldDB" id="A0A8S3K260"/>
<evidence type="ECO:0000256" key="1">
    <source>
        <dbReference type="SAM" id="Phobius"/>
    </source>
</evidence>
<organism evidence="2 3">
    <name type="scientific">Rotaria magnacalcarata</name>
    <dbReference type="NCBI Taxonomy" id="392030"/>
    <lineage>
        <taxon>Eukaryota</taxon>
        <taxon>Metazoa</taxon>
        <taxon>Spiralia</taxon>
        <taxon>Gnathifera</taxon>
        <taxon>Rotifera</taxon>
        <taxon>Eurotatoria</taxon>
        <taxon>Bdelloidea</taxon>
        <taxon>Philodinida</taxon>
        <taxon>Philodinidae</taxon>
        <taxon>Rotaria</taxon>
    </lineage>
</organism>
<protein>
    <submittedName>
        <fullName evidence="2">Uncharacterized protein</fullName>
    </submittedName>
</protein>
<accession>A0A8S3K260</accession>
<evidence type="ECO:0000313" key="2">
    <source>
        <dbReference type="EMBL" id="CAF5224936.1"/>
    </source>
</evidence>
<dbReference type="Proteomes" id="UP000676336">
    <property type="component" value="Unassembled WGS sequence"/>
</dbReference>
<sequence length="60" mass="6957">ASHEHGDETSVHKFNLKESDPLNYNINWERISYNKDFGNRVVSMGKLVILIMPILLVLLF</sequence>
<keyword evidence="1" id="KW-0472">Membrane</keyword>
<keyword evidence="1" id="KW-1133">Transmembrane helix</keyword>
<dbReference type="EMBL" id="CAJOBI010358084">
    <property type="protein sequence ID" value="CAF5224936.1"/>
    <property type="molecule type" value="Genomic_DNA"/>
</dbReference>
<name>A0A8S3K260_9BILA</name>
<reference evidence="2" key="1">
    <citation type="submission" date="2021-02" db="EMBL/GenBank/DDBJ databases">
        <authorList>
            <person name="Nowell W R."/>
        </authorList>
    </citation>
    <scope>NUCLEOTIDE SEQUENCE</scope>
</reference>
<feature type="non-terminal residue" evidence="2">
    <location>
        <position position="1"/>
    </location>
</feature>